<feature type="region of interest" description="Disordered" evidence="1">
    <location>
        <begin position="137"/>
        <end position="170"/>
    </location>
</feature>
<evidence type="ECO:0000313" key="3">
    <source>
        <dbReference type="EMBL" id="KAF4382537.1"/>
    </source>
</evidence>
<evidence type="ECO:0000256" key="1">
    <source>
        <dbReference type="SAM" id="MobiDB-lite"/>
    </source>
</evidence>
<feature type="compositionally biased region" description="Polar residues" evidence="1">
    <location>
        <begin position="147"/>
        <end position="170"/>
    </location>
</feature>
<keyword evidence="2" id="KW-0472">Membrane</keyword>
<accession>A0A7J6GI39</accession>
<dbReference type="EMBL" id="JAATIP010000054">
    <property type="protein sequence ID" value="KAF4382537.1"/>
    <property type="molecule type" value="Genomic_DNA"/>
</dbReference>
<proteinExistence type="predicted"/>
<evidence type="ECO:0000256" key="2">
    <source>
        <dbReference type="SAM" id="Phobius"/>
    </source>
</evidence>
<dbReference type="PANTHER" id="PTHR33728">
    <property type="entry name" value="CTTNBP 2 AMINO-TERMINAL-LIKE PROTEIN"/>
    <property type="match status" value="1"/>
</dbReference>
<reference evidence="3 4" key="1">
    <citation type="journal article" date="2020" name="bioRxiv">
        <title>Sequence and annotation of 42 cannabis genomes reveals extensive copy number variation in cannabinoid synthesis and pathogen resistance genes.</title>
        <authorList>
            <person name="Mckernan K.J."/>
            <person name="Helbert Y."/>
            <person name="Kane L.T."/>
            <person name="Ebling H."/>
            <person name="Zhang L."/>
            <person name="Liu B."/>
            <person name="Eaton Z."/>
            <person name="Mclaughlin S."/>
            <person name="Kingan S."/>
            <person name="Baybayan P."/>
            <person name="Concepcion G."/>
            <person name="Jordan M."/>
            <person name="Riva A."/>
            <person name="Barbazuk W."/>
            <person name="Harkins T."/>
        </authorList>
    </citation>
    <scope>NUCLEOTIDE SEQUENCE [LARGE SCALE GENOMIC DNA]</scope>
    <source>
        <strain evidence="4">cv. Jamaican Lion 4</strain>
        <tissue evidence="3">Leaf</tissue>
    </source>
</reference>
<keyword evidence="2" id="KW-1133">Transmembrane helix</keyword>
<evidence type="ECO:0000313" key="4">
    <source>
        <dbReference type="Proteomes" id="UP000525078"/>
    </source>
</evidence>
<comment type="caution">
    <text evidence="3">The sequence shown here is derived from an EMBL/GenBank/DDBJ whole genome shotgun (WGS) entry which is preliminary data.</text>
</comment>
<feature type="transmembrane region" description="Helical" evidence="2">
    <location>
        <begin position="36"/>
        <end position="57"/>
    </location>
</feature>
<protein>
    <submittedName>
        <fullName evidence="3">Uncharacterized protein</fullName>
    </submittedName>
</protein>
<name>A0A7J6GI39_CANSA</name>
<sequence>MGEERLPIAPEAPAVMEALNTEREEYWRHVDNSVNAVSFGFVATAILISMFLLMAIFEKFLRSRSSSSSSSSHNNNNSPTNNITRLDIQNENHIVYGRKLDYPSPKMSVYSRGVSVLMPGENTPTFIAHHAPAPSPCPPEGILRPFHSTQNNEGQQYSFNNGTSSTQNQI</sequence>
<keyword evidence="2" id="KW-0812">Transmembrane</keyword>
<dbReference type="AlphaFoldDB" id="A0A7J6GI39"/>
<feature type="region of interest" description="Disordered" evidence="1">
    <location>
        <begin position="66"/>
        <end position="86"/>
    </location>
</feature>
<dbReference type="Proteomes" id="UP000525078">
    <property type="component" value="Unassembled WGS sequence"/>
</dbReference>
<gene>
    <name evidence="3" type="ORF">F8388_015365</name>
</gene>
<feature type="compositionally biased region" description="Low complexity" evidence="1">
    <location>
        <begin position="66"/>
        <end position="82"/>
    </location>
</feature>
<dbReference type="PANTHER" id="PTHR33728:SF21">
    <property type="entry name" value="TRANSMEMBRANE PROTEIN"/>
    <property type="match status" value="1"/>
</dbReference>
<organism evidence="3 4">
    <name type="scientific">Cannabis sativa</name>
    <name type="common">Hemp</name>
    <name type="synonym">Marijuana</name>
    <dbReference type="NCBI Taxonomy" id="3483"/>
    <lineage>
        <taxon>Eukaryota</taxon>
        <taxon>Viridiplantae</taxon>
        <taxon>Streptophyta</taxon>
        <taxon>Embryophyta</taxon>
        <taxon>Tracheophyta</taxon>
        <taxon>Spermatophyta</taxon>
        <taxon>Magnoliopsida</taxon>
        <taxon>eudicotyledons</taxon>
        <taxon>Gunneridae</taxon>
        <taxon>Pentapetalae</taxon>
        <taxon>rosids</taxon>
        <taxon>fabids</taxon>
        <taxon>Rosales</taxon>
        <taxon>Cannabaceae</taxon>
        <taxon>Cannabis</taxon>
    </lineage>
</organism>